<keyword evidence="2" id="KW-0560">Oxidoreductase</keyword>
<evidence type="ECO:0000313" key="4">
    <source>
        <dbReference type="Proteomes" id="UP000028488"/>
    </source>
</evidence>
<keyword evidence="3" id="KW-0614">Plasmid</keyword>
<evidence type="ECO:0000256" key="2">
    <source>
        <dbReference type="ARBA" id="ARBA00023002"/>
    </source>
</evidence>
<dbReference type="RefSeq" id="WP_128642527.1">
    <property type="nucleotide sequence ID" value="NZ_CP008948.1"/>
</dbReference>
<evidence type="ECO:0000256" key="1">
    <source>
        <dbReference type="ARBA" id="ARBA00006484"/>
    </source>
</evidence>
<dbReference type="Pfam" id="PF13561">
    <property type="entry name" value="adh_short_C2"/>
    <property type="match status" value="1"/>
</dbReference>
<organism evidence="3 4">
    <name type="scientific">Rhodococcus opacus</name>
    <name type="common">Nocardia opaca</name>
    <dbReference type="NCBI Taxonomy" id="37919"/>
    <lineage>
        <taxon>Bacteria</taxon>
        <taxon>Bacillati</taxon>
        <taxon>Actinomycetota</taxon>
        <taxon>Actinomycetes</taxon>
        <taxon>Mycobacteriales</taxon>
        <taxon>Nocardiaceae</taxon>
        <taxon>Rhodococcus</taxon>
    </lineage>
</organism>
<gene>
    <name evidence="3" type="ORF">EP51_39735</name>
</gene>
<proteinExistence type="inferred from homology"/>
<dbReference type="SUPFAM" id="SSF51735">
    <property type="entry name" value="NAD(P)-binding Rossmann-fold domains"/>
    <property type="match status" value="1"/>
</dbReference>
<dbReference type="InterPro" id="IPR002347">
    <property type="entry name" value="SDR_fam"/>
</dbReference>
<geneLocation type="plasmid" evidence="3 4">
    <name>pPDG1</name>
</geneLocation>
<evidence type="ECO:0008006" key="5">
    <source>
        <dbReference type="Google" id="ProtNLM"/>
    </source>
</evidence>
<dbReference type="FunFam" id="3.40.50.720:FF:000084">
    <property type="entry name" value="Short-chain dehydrogenase reductase"/>
    <property type="match status" value="1"/>
</dbReference>
<dbReference type="Proteomes" id="UP000028488">
    <property type="component" value="Plasmid pPDG1"/>
</dbReference>
<dbReference type="InterPro" id="IPR020904">
    <property type="entry name" value="Sc_DH/Rdtase_CS"/>
</dbReference>
<protein>
    <recommendedName>
        <fullName evidence="5">Oxidoreductase</fullName>
    </recommendedName>
</protein>
<sequence length="259" mass="26206">MSPTQVVAFVSGAGAGIGRAIALRLARDGHRVAVADIDEDAAKETVGLVRDAGLGEAMSVVCDVRDELDVERAFAACVDTLGVPQKVVANAGIEVAREVHAMELNEWNRVVETNLTGVFLTCRAAIQSLLCEGISGSVACISSPSASVGFAGGANGAYGASKGGVSALVRAMAIDYATRGIRVNAVVPGATDTALLDVAAGAGPTPAERAAAQIPMGRLARPDEVAAAVAWVLSDDASYVTGSHLFVDGGLTARGANDF</sequence>
<dbReference type="Gene3D" id="3.40.50.720">
    <property type="entry name" value="NAD(P)-binding Rossmann-like Domain"/>
    <property type="match status" value="1"/>
</dbReference>
<dbReference type="GO" id="GO:0030497">
    <property type="term" value="P:fatty acid elongation"/>
    <property type="evidence" value="ECO:0007669"/>
    <property type="project" value="TreeGrafter"/>
</dbReference>
<dbReference type="EMBL" id="CP008948">
    <property type="protein sequence ID" value="AII10428.1"/>
    <property type="molecule type" value="Genomic_DNA"/>
</dbReference>
<dbReference type="PROSITE" id="PS00061">
    <property type="entry name" value="ADH_SHORT"/>
    <property type="match status" value="1"/>
</dbReference>
<dbReference type="AlphaFoldDB" id="A0A076EYE4"/>
<dbReference type="InterPro" id="IPR036291">
    <property type="entry name" value="NAD(P)-bd_dom_sf"/>
</dbReference>
<dbReference type="PANTHER" id="PTHR42760">
    <property type="entry name" value="SHORT-CHAIN DEHYDROGENASES/REDUCTASES FAMILY MEMBER"/>
    <property type="match status" value="1"/>
</dbReference>
<accession>A0A076EYE4</accession>
<dbReference type="GO" id="GO:0016616">
    <property type="term" value="F:oxidoreductase activity, acting on the CH-OH group of donors, NAD or NADP as acceptor"/>
    <property type="evidence" value="ECO:0007669"/>
    <property type="project" value="TreeGrafter"/>
</dbReference>
<name>A0A076EYE4_RHOOP</name>
<reference evidence="3 4" key="1">
    <citation type="submission" date="2014-07" db="EMBL/GenBank/DDBJ databases">
        <title>Genome Sequence of Rhodococcus opacus Strain R7, a Biodegrader of Mono- and Polycyclic Aromatic Hydrocarbons.</title>
        <authorList>
            <person name="Di Gennaro P."/>
            <person name="Zampolli J."/>
            <person name="Presti I."/>
            <person name="Cappelletti M."/>
            <person name="D'Ursi P."/>
            <person name="Orro A."/>
            <person name="Mezzelani A."/>
            <person name="Milanesi L."/>
        </authorList>
    </citation>
    <scope>NUCLEOTIDE SEQUENCE [LARGE SCALE GENOMIC DNA]</scope>
    <source>
        <strain evidence="3 4">R7</strain>
        <plasmid evidence="3">pPDG1</plasmid>
    </source>
</reference>
<dbReference type="PANTHER" id="PTHR42760:SF40">
    <property type="entry name" value="3-OXOACYL-[ACYL-CARRIER-PROTEIN] REDUCTASE, CHLOROPLASTIC"/>
    <property type="match status" value="1"/>
</dbReference>
<dbReference type="PRINTS" id="PR00081">
    <property type="entry name" value="GDHRDH"/>
</dbReference>
<evidence type="ECO:0000313" key="3">
    <source>
        <dbReference type="EMBL" id="AII10428.1"/>
    </source>
</evidence>
<comment type="similarity">
    <text evidence="1">Belongs to the short-chain dehydrogenases/reductases (SDR) family.</text>
</comment>